<dbReference type="RefSeq" id="WP_213495068.1">
    <property type="nucleotide sequence ID" value="NZ_CP074694.1"/>
</dbReference>
<reference evidence="3" key="1">
    <citation type="submission" date="2021-05" db="EMBL/GenBank/DDBJ databases">
        <title>Complete genome sequence of the cellulolytic planctomycete Telmatocola sphagniphila SP2T and characterization of the first cellulase from planctomycetes.</title>
        <authorList>
            <person name="Rakitin A.L."/>
            <person name="Beletsky A.V."/>
            <person name="Naumoff D.G."/>
            <person name="Kulichevskaya I.S."/>
            <person name="Mardanov A.V."/>
            <person name="Ravin N.V."/>
            <person name="Dedysh S.N."/>
        </authorList>
    </citation>
    <scope>NUCLEOTIDE SEQUENCE</scope>
    <source>
        <strain evidence="3">SP2T</strain>
    </source>
</reference>
<dbReference type="EMBL" id="CP074694">
    <property type="protein sequence ID" value="QVL31187.1"/>
    <property type="molecule type" value="Genomic_DNA"/>
</dbReference>
<proteinExistence type="predicted"/>
<accession>A0A8E6B4J2</accession>
<name>A0A8E6B4J2_9BACT</name>
<feature type="domain" description="Xylose isomerase-like TIM barrel" evidence="2">
    <location>
        <begin position="57"/>
        <end position="287"/>
    </location>
</feature>
<dbReference type="GO" id="GO:0016853">
    <property type="term" value="F:isomerase activity"/>
    <property type="evidence" value="ECO:0007669"/>
    <property type="project" value="UniProtKB-KW"/>
</dbReference>
<dbReference type="InterPro" id="IPR036237">
    <property type="entry name" value="Xyl_isomerase-like_sf"/>
</dbReference>
<evidence type="ECO:0000259" key="2">
    <source>
        <dbReference type="Pfam" id="PF01261"/>
    </source>
</evidence>
<gene>
    <name evidence="3" type="ORF">KIH39_20400</name>
</gene>
<dbReference type="KEGG" id="tsph:KIH39_20400"/>
<organism evidence="3 4">
    <name type="scientific">Telmatocola sphagniphila</name>
    <dbReference type="NCBI Taxonomy" id="1123043"/>
    <lineage>
        <taxon>Bacteria</taxon>
        <taxon>Pseudomonadati</taxon>
        <taxon>Planctomycetota</taxon>
        <taxon>Planctomycetia</taxon>
        <taxon>Gemmatales</taxon>
        <taxon>Gemmataceae</taxon>
    </lineage>
</organism>
<keyword evidence="1" id="KW-0413">Isomerase</keyword>
<dbReference type="PANTHER" id="PTHR43489">
    <property type="entry name" value="ISOMERASE"/>
    <property type="match status" value="1"/>
</dbReference>
<dbReference type="Pfam" id="PF01261">
    <property type="entry name" value="AP_endonuc_2"/>
    <property type="match status" value="1"/>
</dbReference>
<dbReference type="Gene3D" id="3.20.20.150">
    <property type="entry name" value="Divalent-metal-dependent TIM barrel enzymes"/>
    <property type="match status" value="1"/>
</dbReference>
<dbReference type="Proteomes" id="UP000676194">
    <property type="component" value="Chromosome"/>
</dbReference>
<evidence type="ECO:0000313" key="4">
    <source>
        <dbReference type="Proteomes" id="UP000676194"/>
    </source>
</evidence>
<dbReference type="InterPro" id="IPR050417">
    <property type="entry name" value="Sugar_Epim/Isomerase"/>
</dbReference>
<evidence type="ECO:0000313" key="3">
    <source>
        <dbReference type="EMBL" id="QVL31187.1"/>
    </source>
</evidence>
<sequence>MNRRTLLKTSLAAGLLAGTQTLQGEVLMNETKFKQSLASWCYSGGDKWTLDRLCQIAKELGCSSVELVTPAEFPTLQKHGLSCAMSGNTMPGVFKTGFNNLKYHDELVERTGKVIEACAAAKFPNVIGFIGYKYLEPEDPKSGTISRDDAIANSIKGLKRVMPIAEKLGVNVCIEHLNSRDGSHPMKGHPGYQGDDLELVAEVIRKVGSPRCKLLFDVYHVQIMHGDVIRRLEECKDILGHIHTAGNPGRGELDENQELNYKAIAKKLKEMKYDAFVGHEFLATKDPLECLKQAVQLFA</sequence>
<dbReference type="AlphaFoldDB" id="A0A8E6B4J2"/>
<evidence type="ECO:0000256" key="1">
    <source>
        <dbReference type="ARBA" id="ARBA00023235"/>
    </source>
</evidence>
<dbReference type="SUPFAM" id="SSF51658">
    <property type="entry name" value="Xylose isomerase-like"/>
    <property type="match status" value="1"/>
</dbReference>
<dbReference type="PANTHER" id="PTHR43489:SF3">
    <property type="entry name" value="XYLOSE ISOMERASE DOMAIN PROTEIN TIM BARREL"/>
    <property type="match status" value="1"/>
</dbReference>
<protein>
    <submittedName>
        <fullName evidence="3">TIM barrel protein</fullName>
    </submittedName>
</protein>
<keyword evidence="4" id="KW-1185">Reference proteome</keyword>
<dbReference type="InterPro" id="IPR013022">
    <property type="entry name" value="Xyl_isomerase-like_TIM-brl"/>
</dbReference>